<accession>A0A1G8XZY1</accession>
<dbReference type="Pfam" id="PF09844">
    <property type="entry name" value="DUF2071"/>
    <property type="match status" value="1"/>
</dbReference>
<evidence type="ECO:0000313" key="1">
    <source>
        <dbReference type="EMBL" id="SDJ96093.1"/>
    </source>
</evidence>
<organism evidence="1 2">
    <name type="scientific">Nonomuraea maritima</name>
    <dbReference type="NCBI Taxonomy" id="683260"/>
    <lineage>
        <taxon>Bacteria</taxon>
        <taxon>Bacillati</taxon>
        <taxon>Actinomycetota</taxon>
        <taxon>Actinomycetes</taxon>
        <taxon>Streptosporangiales</taxon>
        <taxon>Streptosporangiaceae</taxon>
        <taxon>Nonomuraea</taxon>
    </lineage>
</organism>
<dbReference type="Gene3D" id="2.40.400.10">
    <property type="entry name" value="Acetoacetate decarboxylase-like"/>
    <property type="match status" value="1"/>
</dbReference>
<name>A0A1G8XZY1_9ACTN</name>
<dbReference type="PANTHER" id="PTHR39186:SF1">
    <property type="entry name" value="DUF2071 DOMAIN-CONTAINING PROTEIN"/>
    <property type="match status" value="1"/>
</dbReference>
<keyword evidence="2" id="KW-1185">Reference proteome</keyword>
<gene>
    <name evidence="1" type="ORF">SAMN05421874_104212</name>
</gene>
<reference evidence="1 2" key="1">
    <citation type="submission" date="2016-10" db="EMBL/GenBank/DDBJ databases">
        <authorList>
            <person name="de Groot N.N."/>
        </authorList>
    </citation>
    <scope>NUCLEOTIDE SEQUENCE [LARGE SCALE GENOMIC DNA]</scope>
    <source>
        <strain evidence="1 2">CGMCC 4.5681</strain>
    </source>
</reference>
<dbReference type="OrthoDB" id="150993at2"/>
<dbReference type="InterPro" id="IPR018644">
    <property type="entry name" value="DUF2071"/>
</dbReference>
<evidence type="ECO:0000313" key="2">
    <source>
        <dbReference type="Proteomes" id="UP000198683"/>
    </source>
</evidence>
<protein>
    <recommendedName>
        <fullName evidence="3">DUF2071 domain-containing protein</fullName>
    </recommendedName>
</protein>
<dbReference type="SUPFAM" id="SSF160104">
    <property type="entry name" value="Acetoacetate decarboxylase-like"/>
    <property type="match status" value="1"/>
</dbReference>
<dbReference type="STRING" id="683260.SAMN05421874_104212"/>
<dbReference type="RefSeq" id="WP_090761937.1">
    <property type="nucleotide sequence ID" value="NZ_FNFB01000004.1"/>
</dbReference>
<dbReference type="InterPro" id="IPR023375">
    <property type="entry name" value="ADC_dom_sf"/>
</dbReference>
<dbReference type="AlphaFoldDB" id="A0A1G8XZY1"/>
<evidence type="ECO:0008006" key="3">
    <source>
        <dbReference type="Google" id="ProtNLM"/>
    </source>
</evidence>
<dbReference type="PANTHER" id="PTHR39186">
    <property type="entry name" value="DUF2071 FAMILY PROTEIN"/>
    <property type="match status" value="1"/>
</dbReference>
<dbReference type="Proteomes" id="UP000198683">
    <property type="component" value="Unassembled WGS sequence"/>
</dbReference>
<sequence>MPRVRVGSCGGVRSPSFPRVARPVMYHHWSDVTFLHWRYQKDVVQELVPRSLTVETFDGTAWVGLTPFVMEGVRLPGLPVLPWLSGFPETNVRTYVRDDHGRGGVWFLSLDAGRLVPALGGRAGFRLPYFWSAMSVDVRGSRVRYACRRHFARARCVAEVETGPPADVAEPAHFLTARYRLFTVVAGRVARARVEHRPWPFREVELVRLEQDLLQAAGLPAPHGPPLVHASTGVPVRVGMWTWW</sequence>
<dbReference type="EMBL" id="FNFB01000004">
    <property type="protein sequence ID" value="SDJ96093.1"/>
    <property type="molecule type" value="Genomic_DNA"/>
</dbReference>
<proteinExistence type="predicted"/>